<dbReference type="Proteomes" id="UP000594759">
    <property type="component" value="Chromosome"/>
</dbReference>
<keyword evidence="1" id="KW-1133">Transmembrane helix</keyword>
<feature type="transmembrane region" description="Helical" evidence="1">
    <location>
        <begin position="20"/>
        <end position="38"/>
    </location>
</feature>
<reference evidence="2 3" key="1">
    <citation type="submission" date="2020-11" db="EMBL/GenBank/DDBJ databases">
        <title>Pedobacter endophytica, an endophytic bacteria isolated form Carex pumila.</title>
        <authorList>
            <person name="Peng Y."/>
            <person name="Jiang L."/>
            <person name="Lee J."/>
        </authorList>
    </citation>
    <scope>NUCLEOTIDE SEQUENCE [LARGE SCALE GENOMIC DNA]</scope>
    <source>
        <strain evidence="2 3">JBR3-12</strain>
    </source>
</reference>
<dbReference type="RefSeq" id="WP_196097459.1">
    <property type="nucleotide sequence ID" value="NZ_CP064939.1"/>
</dbReference>
<dbReference type="KEGG" id="pex:IZT61_13700"/>
<keyword evidence="3" id="KW-1185">Reference proteome</keyword>
<organism evidence="2 3">
    <name type="scientific">Pedobacter endophyticus</name>
    <dbReference type="NCBI Taxonomy" id="2789740"/>
    <lineage>
        <taxon>Bacteria</taxon>
        <taxon>Pseudomonadati</taxon>
        <taxon>Bacteroidota</taxon>
        <taxon>Sphingobacteriia</taxon>
        <taxon>Sphingobacteriales</taxon>
        <taxon>Sphingobacteriaceae</taxon>
        <taxon>Pedobacter</taxon>
    </lineage>
</organism>
<keyword evidence="1" id="KW-0812">Transmembrane</keyword>
<dbReference type="AlphaFoldDB" id="A0A7U3SPQ3"/>
<evidence type="ECO:0000313" key="3">
    <source>
        <dbReference type="Proteomes" id="UP000594759"/>
    </source>
</evidence>
<dbReference type="EMBL" id="CP064939">
    <property type="protein sequence ID" value="QPH38149.1"/>
    <property type="molecule type" value="Genomic_DNA"/>
</dbReference>
<accession>A0A7U3SPQ3</accession>
<evidence type="ECO:0000256" key="1">
    <source>
        <dbReference type="SAM" id="Phobius"/>
    </source>
</evidence>
<evidence type="ECO:0000313" key="2">
    <source>
        <dbReference type="EMBL" id="QPH38149.1"/>
    </source>
</evidence>
<gene>
    <name evidence="2" type="ORF">IZT61_13700</name>
</gene>
<name>A0A7U3SPQ3_9SPHI</name>
<sequence length="63" mass="6779">MSPRLTGAAENGCPNTSYGVHTSFLLMTAFNAVILNVTKDPQAMKRRTPTYHCPKGGGVRQGQ</sequence>
<protein>
    <submittedName>
        <fullName evidence="2">Uncharacterized protein</fullName>
    </submittedName>
</protein>
<proteinExistence type="predicted"/>
<keyword evidence="1" id="KW-0472">Membrane</keyword>